<proteinExistence type="inferred from homology"/>
<evidence type="ECO:0000256" key="2">
    <source>
        <dbReference type="ARBA" id="ARBA00011903"/>
    </source>
</evidence>
<keyword evidence="6" id="KW-0067">ATP-binding</keyword>
<evidence type="ECO:0000313" key="11">
    <source>
        <dbReference type="Proteomes" id="UP000050482"/>
    </source>
</evidence>
<evidence type="ECO:0000256" key="5">
    <source>
        <dbReference type="ARBA" id="ARBA00022777"/>
    </source>
</evidence>
<keyword evidence="11" id="KW-1185">Reference proteome</keyword>
<evidence type="ECO:0000256" key="7">
    <source>
        <dbReference type="ARBA" id="ARBA00023137"/>
    </source>
</evidence>
<keyword evidence="5" id="KW-0418">Kinase</keyword>
<dbReference type="InterPro" id="IPR025669">
    <property type="entry name" value="AAA_dom"/>
</dbReference>
<keyword evidence="3" id="KW-0808">Transferase</keyword>
<dbReference type="GO" id="GO:0005524">
    <property type="term" value="F:ATP binding"/>
    <property type="evidence" value="ECO:0007669"/>
    <property type="project" value="UniProtKB-KW"/>
</dbReference>
<reference evidence="10 11" key="1">
    <citation type="submission" date="2015-09" db="EMBL/GenBank/DDBJ databases">
        <title>Draft genome sequence of Alicyclobacillus ferrooxydans DSM 22381.</title>
        <authorList>
            <person name="Hemp J."/>
        </authorList>
    </citation>
    <scope>NUCLEOTIDE SEQUENCE [LARGE SCALE GENOMIC DNA]</scope>
    <source>
        <strain evidence="10 11">TC-34</strain>
    </source>
</reference>
<name>A0A0P9C2V3_9BACL</name>
<keyword evidence="4" id="KW-0547">Nucleotide-binding</keyword>
<evidence type="ECO:0000256" key="8">
    <source>
        <dbReference type="ARBA" id="ARBA00051245"/>
    </source>
</evidence>
<keyword evidence="7" id="KW-0829">Tyrosine-protein kinase</keyword>
<dbReference type="Proteomes" id="UP000050482">
    <property type="component" value="Unassembled WGS sequence"/>
</dbReference>
<dbReference type="InterPro" id="IPR005702">
    <property type="entry name" value="Wzc-like_C"/>
</dbReference>
<dbReference type="InterPro" id="IPR027417">
    <property type="entry name" value="P-loop_NTPase"/>
</dbReference>
<dbReference type="SUPFAM" id="SSF52540">
    <property type="entry name" value="P-loop containing nucleoside triphosphate hydrolases"/>
    <property type="match status" value="1"/>
</dbReference>
<dbReference type="EC" id="2.7.10.2" evidence="2"/>
<comment type="similarity">
    <text evidence="1">Belongs to the CpsD/CapB family.</text>
</comment>
<dbReference type="EMBL" id="LJCO01000107">
    <property type="protein sequence ID" value="KPV39312.1"/>
    <property type="molecule type" value="Genomic_DNA"/>
</dbReference>
<evidence type="ECO:0000256" key="6">
    <source>
        <dbReference type="ARBA" id="ARBA00022840"/>
    </source>
</evidence>
<evidence type="ECO:0000313" key="10">
    <source>
        <dbReference type="EMBL" id="KPV39312.1"/>
    </source>
</evidence>
<comment type="caution">
    <text evidence="10">The sequence shown here is derived from an EMBL/GenBank/DDBJ whole genome shotgun (WGS) entry which is preliminary data.</text>
</comment>
<dbReference type="RefSeq" id="WP_054971462.1">
    <property type="nucleotide sequence ID" value="NZ_LJCO01000107.1"/>
</dbReference>
<feature type="domain" description="AAA" evidence="9">
    <location>
        <begin position="39"/>
        <end position="161"/>
    </location>
</feature>
<dbReference type="NCBIfam" id="TIGR01007">
    <property type="entry name" value="eps_fam"/>
    <property type="match status" value="1"/>
</dbReference>
<dbReference type="GO" id="GO:0004715">
    <property type="term" value="F:non-membrane spanning protein tyrosine kinase activity"/>
    <property type="evidence" value="ECO:0007669"/>
    <property type="project" value="UniProtKB-EC"/>
</dbReference>
<comment type="catalytic activity">
    <reaction evidence="8">
        <text>L-tyrosyl-[protein] + ATP = O-phospho-L-tyrosyl-[protein] + ADP + H(+)</text>
        <dbReference type="Rhea" id="RHEA:10596"/>
        <dbReference type="Rhea" id="RHEA-COMP:10136"/>
        <dbReference type="Rhea" id="RHEA-COMP:20101"/>
        <dbReference type="ChEBI" id="CHEBI:15378"/>
        <dbReference type="ChEBI" id="CHEBI:30616"/>
        <dbReference type="ChEBI" id="CHEBI:46858"/>
        <dbReference type="ChEBI" id="CHEBI:61978"/>
        <dbReference type="ChEBI" id="CHEBI:456216"/>
        <dbReference type="EC" id="2.7.10.2"/>
    </reaction>
</comment>
<accession>A0A0P9C2V3</accession>
<sequence length="225" mass="24269">MPVKTSRAWPISQTHPESSYAESYRSILTNIELLSINVKSIMVTSAHPGEGKTSTAANLAIVATQASKRVLLVDTDLRHPQLAQRFGVANEEGLTKVLRQGCDAQDVIVPTEIPGLHVLPSGAVGLNSPSLLSSLAFTSLVNRLKSKYDLVVFDAPPVLPVSDPLVLSRNVDGIVFVVDGRTTNRLVAQRALKELHKVNGTIIGGILNRGSFENDHSYYYGSSDI</sequence>
<protein>
    <recommendedName>
        <fullName evidence="2">non-specific protein-tyrosine kinase</fullName>
        <ecNumber evidence="2">2.7.10.2</ecNumber>
    </recommendedName>
</protein>
<dbReference type="InterPro" id="IPR050445">
    <property type="entry name" value="Bact_polysacc_biosynth/exp"/>
</dbReference>
<dbReference type="Pfam" id="PF13614">
    <property type="entry name" value="AAA_31"/>
    <property type="match status" value="1"/>
</dbReference>
<dbReference type="AlphaFoldDB" id="A0A0P9C2V3"/>
<evidence type="ECO:0000256" key="1">
    <source>
        <dbReference type="ARBA" id="ARBA00007316"/>
    </source>
</evidence>
<dbReference type="STRING" id="471514.AN477_22705"/>
<evidence type="ECO:0000256" key="3">
    <source>
        <dbReference type="ARBA" id="ARBA00022679"/>
    </source>
</evidence>
<evidence type="ECO:0000259" key="9">
    <source>
        <dbReference type="Pfam" id="PF13614"/>
    </source>
</evidence>
<evidence type="ECO:0000256" key="4">
    <source>
        <dbReference type="ARBA" id="ARBA00022741"/>
    </source>
</evidence>
<dbReference type="GO" id="GO:0005886">
    <property type="term" value="C:plasma membrane"/>
    <property type="evidence" value="ECO:0007669"/>
    <property type="project" value="TreeGrafter"/>
</dbReference>
<dbReference type="PANTHER" id="PTHR32309">
    <property type="entry name" value="TYROSINE-PROTEIN KINASE"/>
    <property type="match status" value="1"/>
</dbReference>
<organism evidence="10 11">
    <name type="scientific">Alicyclobacillus ferrooxydans</name>
    <dbReference type="NCBI Taxonomy" id="471514"/>
    <lineage>
        <taxon>Bacteria</taxon>
        <taxon>Bacillati</taxon>
        <taxon>Bacillota</taxon>
        <taxon>Bacilli</taxon>
        <taxon>Bacillales</taxon>
        <taxon>Alicyclobacillaceae</taxon>
        <taxon>Alicyclobacillus</taxon>
    </lineage>
</organism>
<gene>
    <name evidence="10" type="ORF">AN477_22705</name>
</gene>
<dbReference type="Gene3D" id="3.40.50.300">
    <property type="entry name" value="P-loop containing nucleotide triphosphate hydrolases"/>
    <property type="match status" value="1"/>
</dbReference>
<dbReference type="PANTHER" id="PTHR32309:SF13">
    <property type="entry name" value="FERRIC ENTEROBACTIN TRANSPORT PROTEIN FEPE"/>
    <property type="match status" value="1"/>
</dbReference>
<dbReference type="CDD" id="cd05387">
    <property type="entry name" value="BY-kinase"/>
    <property type="match status" value="1"/>
</dbReference>
<dbReference type="PATRIC" id="fig|471514.4.peg.2072"/>